<name>A0A4C1XXB9_EUMVA</name>
<proteinExistence type="predicted"/>
<dbReference type="AlphaFoldDB" id="A0A4C1XXB9"/>
<feature type="region of interest" description="Disordered" evidence="1">
    <location>
        <begin position="38"/>
        <end position="102"/>
    </location>
</feature>
<feature type="compositionally biased region" description="Gly residues" evidence="1">
    <location>
        <begin position="93"/>
        <end position="102"/>
    </location>
</feature>
<evidence type="ECO:0000313" key="3">
    <source>
        <dbReference type="Proteomes" id="UP000299102"/>
    </source>
</evidence>
<evidence type="ECO:0000256" key="1">
    <source>
        <dbReference type="SAM" id="MobiDB-lite"/>
    </source>
</evidence>
<accession>A0A4C1XXB9</accession>
<keyword evidence="3" id="KW-1185">Reference proteome</keyword>
<protein>
    <submittedName>
        <fullName evidence="2">Uncharacterized protein</fullName>
    </submittedName>
</protein>
<organism evidence="2 3">
    <name type="scientific">Eumeta variegata</name>
    <name type="common">Bagworm moth</name>
    <name type="synonym">Eumeta japonica</name>
    <dbReference type="NCBI Taxonomy" id="151549"/>
    <lineage>
        <taxon>Eukaryota</taxon>
        <taxon>Metazoa</taxon>
        <taxon>Ecdysozoa</taxon>
        <taxon>Arthropoda</taxon>
        <taxon>Hexapoda</taxon>
        <taxon>Insecta</taxon>
        <taxon>Pterygota</taxon>
        <taxon>Neoptera</taxon>
        <taxon>Endopterygota</taxon>
        <taxon>Lepidoptera</taxon>
        <taxon>Glossata</taxon>
        <taxon>Ditrysia</taxon>
        <taxon>Tineoidea</taxon>
        <taxon>Psychidae</taxon>
        <taxon>Oiketicinae</taxon>
        <taxon>Eumeta</taxon>
    </lineage>
</organism>
<gene>
    <name evidence="2" type="ORF">EVAR_50371_1</name>
</gene>
<evidence type="ECO:0000313" key="2">
    <source>
        <dbReference type="EMBL" id="GBP68226.1"/>
    </source>
</evidence>
<dbReference type="EMBL" id="BGZK01001004">
    <property type="protein sequence ID" value="GBP68226.1"/>
    <property type="molecule type" value="Genomic_DNA"/>
</dbReference>
<reference evidence="2 3" key="1">
    <citation type="journal article" date="2019" name="Commun. Biol.">
        <title>The bagworm genome reveals a unique fibroin gene that provides high tensile strength.</title>
        <authorList>
            <person name="Kono N."/>
            <person name="Nakamura H."/>
            <person name="Ohtoshi R."/>
            <person name="Tomita M."/>
            <person name="Numata K."/>
            <person name="Arakawa K."/>
        </authorList>
    </citation>
    <scope>NUCLEOTIDE SEQUENCE [LARGE SCALE GENOMIC DNA]</scope>
</reference>
<dbReference type="Proteomes" id="UP000299102">
    <property type="component" value="Unassembled WGS sequence"/>
</dbReference>
<sequence length="102" mass="11018">MRNTPGSREGDRSSRASLGILKIVCSPLWQSRECSAVAKRSRSTTKDAATQRPRGPGHVAKRDKLRVLRCGRPQTKRCAMGPDAHNARRNPAGRGGGDRGAV</sequence>
<comment type="caution">
    <text evidence="2">The sequence shown here is derived from an EMBL/GenBank/DDBJ whole genome shotgun (WGS) entry which is preliminary data.</text>
</comment>